<feature type="compositionally biased region" description="Basic residues" evidence="7">
    <location>
        <begin position="100"/>
        <end position="111"/>
    </location>
</feature>
<dbReference type="PANTHER" id="PTHR33057:SF151">
    <property type="entry name" value="TRANSCRIPTION REPRESSOR OFP1"/>
    <property type="match status" value="1"/>
</dbReference>
<evidence type="ECO:0000313" key="10">
    <source>
        <dbReference type="Proteomes" id="UP000243459"/>
    </source>
</evidence>
<evidence type="ECO:0000256" key="6">
    <source>
        <dbReference type="RuleBase" id="RU367028"/>
    </source>
</evidence>
<keyword evidence="10" id="KW-1185">Reference proteome</keyword>
<dbReference type="Pfam" id="PF13724">
    <property type="entry name" value="DNA_binding_2"/>
    <property type="match status" value="1"/>
</dbReference>
<dbReference type="PROSITE" id="PS51754">
    <property type="entry name" value="OVATE"/>
    <property type="match status" value="1"/>
</dbReference>
<evidence type="ECO:0000256" key="2">
    <source>
        <dbReference type="ARBA" id="ARBA00022491"/>
    </source>
</evidence>
<name>A0A5P1EBK9_ASPOF</name>
<comment type="function">
    <text evidence="6">Transcriptional repressor that regulates multiple aspects of plant growth and development.</text>
</comment>
<dbReference type="InterPro" id="IPR038933">
    <property type="entry name" value="Ovate"/>
</dbReference>
<sequence length="260" mass="29939">MGNYRFRLSDMMPNSWFYKLKDMSKATAHNPPKKILHHPKPTSKRPKSSSSSKQFPPQSQLYIPNRASYYFPSRVKTEKTPVSPSHHKALDTHFPISPPRKSKKTAQKKPIKPSPQPSSTDIIIDMKSLKPIQTKPTKTIEAEIDGKHIMLKRAQQGLHRIKVKPSSPKVEIKNLQAGRYRRMANSKKLGESFAVVKKSADPRRDFRESMVEMIVEHDIRASRDLEELLACYLSLNSEEYHGVIVKVFEEIWIDLTEVRV</sequence>
<dbReference type="GO" id="GO:0045892">
    <property type="term" value="P:negative regulation of DNA-templated transcription"/>
    <property type="evidence" value="ECO:0007669"/>
    <property type="project" value="UniProtKB-UniRule"/>
</dbReference>
<keyword evidence="4 6" id="KW-0804">Transcription</keyword>
<dbReference type="Pfam" id="PF04844">
    <property type="entry name" value="Ovate"/>
    <property type="match status" value="1"/>
</dbReference>
<dbReference type="GO" id="GO:0005634">
    <property type="term" value="C:nucleus"/>
    <property type="evidence" value="ECO:0007669"/>
    <property type="project" value="UniProtKB-SubCell"/>
</dbReference>
<dbReference type="GO" id="GO:0003677">
    <property type="term" value="F:DNA binding"/>
    <property type="evidence" value="ECO:0007669"/>
    <property type="project" value="InterPro"/>
</dbReference>
<feature type="compositionally biased region" description="Basic residues" evidence="7">
    <location>
        <begin position="31"/>
        <end position="47"/>
    </location>
</feature>
<dbReference type="OrthoDB" id="1928390at2759"/>
<dbReference type="PANTHER" id="PTHR33057">
    <property type="entry name" value="TRANSCRIPTION REPRESSOR OFP7-RELATED"/>
    <property type="match status" value="1"/>
</dbReference>
<gene>
    <name evidence="9" type="ORF">A4U43_C07F5560</name>
</gene>
<keyword evidence="3 6" id="KW-0805">Transcription regulation</keyword>
<feature type="compositionally biased region" description="Low complexity" evidence="7">
    <location>
        <begin position="48"/>
        <end position="59"/>
    </location>
</feature>
<accession>A0A5P1EBK9</accession>
<evidence type="ECO:0000256" key="7">
    <source>
        <dbReference type="SAM" id="MobiDB-lite"/>
    </source>
</evidence>
<protein>
    <recommendedName>
        <fullName evidence="6">Transcription repressor</fullName>
    </recommendedName>
    <alternativeName>
        <fullName evidence="6">Ovate family protein</fullName>
    </alternativeName>
</protein>
<evidence type="ECO:0000256" key="3">
    <source>
        <dbReference type="ARBA" id="ARBA00023015"/>
    </source>
</evidence>
<feature type="region of interest" description="Disordered" evidence="7">
    <location>
        <begin position="27"/>
        <end position="59"/>
    </location>
</feature>
<dbReference type="NCBIfam" id="TIGR01568">
    <property type="entry name" value="A_thal_3678"/>
    <property type="match status" value="1"/>
</dbReference>
<evidence type="ECO:0000313" key="9">
    <source>
        <dbReference type="EMBL" id="ONK62577.1"/>
    </source>
</evidence>
<reference evidence="10" key="1">
    <citation type="journal article" date="2017" name="Nat. Commun.">
        <title>The asparagus genome sheds light on the origin and evolution of a young Y chromosome.</title>
        <authorList>
            <person name="Harkess A."/>
            <person name="Zhou J."/>
            <person name="Xu C."/>
            <person name="Bowers J.E."/>
            <person name="Van der Hulst R."/>
            <person name="Ayyampalayam S."/>
            <person name="Mercati F."/>
            <person name="Riccardi P."/>
            <person name="McKain M.R."/>
            <person name="Kakrana A."/>
            <person name="Tang H."/>
            <person name="Ray J."/>
            <person name="Groenendijk J."/>
            <person name="Arikit S."/>
            <person name="Mathioni S.M."/>
            <person name="Nakano M."/>
            <person name="Shan H."/>
            <person name="Telgmann-Rauber A."/>
            <person name="Kanno A."/>
            <person name="Yue Z."/>
            <person name="Chen H."/>
            <person name="Li W."/>
            <person name="Chen Y."/>
            <person name="Xu X."/>
            <person name="Zhang Y."/>
            <person name="Luo S."/>
            <person name="Chen H."/>
            <person name="Gao J."/>
            <person name="Mao Z."/>
            <person name="Pires J.C."/>
            <person name="Luo M."/>
            <person name="Kudrna D."/>
            <person name="Wing R.A."/>
            <person name="Meyers B.C."/>
            <person name="Yi K."/>
            <person name="Kong H."/>
            <person name="Lavrijsen P."/>
            <person name="Sunseri F."/>
            <person name="Falavigna A."/>
            <person name="Ye Y."/>
            <person name="Leebens-Mack J.H."/>
            <person name="Chen G."/>
        </authorList>
    </citation>
    <scope>NUCLEOTIDE SEQUENCE [LARGE SCALE GENOMIC DNA]</scope>
    <source>
        <strain evidence="10">cv. DH0086</strain>
    </source>
</reference>
<feature type="region of interest" description="Disordered" evidence="7">
    <location>
        <begin position="76"/>
        <end position="122"/>
    </location>
</feature>
<evidence type="ECO:0000256" key="1">
    <source>
        <dbReference type="ARBA" id="ARBA00004123"/>
    </source>
</evidence>
<dbReference type="InterPro" id="IPR006458">
    <property type="entry name" value="Ovate_C"/>
</dbReference>
<dbReference type="Proteomes" id="UP000243459">
    <property type="component" value="Chromosome 7"/>
</dbReference>
<dbReference type="Gramene" id="ONK62577">
    <property type="protein sequence ID" value="ONK62577"/>
    <property type="gene ID" value="A4U43_C07F5560"/>
</dbReference>
<evidence type="ECO:0000259" key="8">
    <source>
        <dbReference type="PROSITE" id="PS51754"/>
    </source>
</evidence>
<comment type="subcellular location">
    <subcellularLocation>
        <location evidence="1 6">Nucleus</location>
    </subcellularLocation>
</comment>
<feature type="domain" description="OVATE" evidence="8">
    <location>
        <begin position="195"/>
        <end position="254"/>
    </location>
</feature>
<dbReference type="InterPro" id="IPR025830">
    <property type="entry name" value="DNA_bnd_dom_ovate"/>
</dbReference>
<dbReference type="EMBL" id="CM007387">
    <property type="protein sequence ID" value="ONK62577.1"/>
    <property type="molecule type" value="Genomic_DNA"/>
</dbReference>
<keyword evidence="5 6" id="KW-0539">Nucleus</keyword>
<proteinExistence type="predicted"/>
<keyword evidence="2 6" id="KW-0678">Repressor</keyword>
<dbReference type="OMA" id="MRNYKFR"/>
<evidence type="ECO:0000256" key="5">
    <source>
        <dbReference type="ARBA" id="ARBA00023242"/>
    </source>
</evidence>
<organism evidence="9 10">
    <name type="scientific">Asparagus officinalis</name>
    <name type="common">Garden asparagus</name>
    <dbReference type="NCBI Taxonomy" id="4686"/>
    <lineage>
        <taxon>Eukaryota</taxon>
        <taxon>Viridiplantae</taxon>
        <taxon>Streptophyta</taxon>
        <taxon>Embryophyta</taxon>
        <taxon>Tracheophyta</taxon>
        <taxon>Spermatophyta</taxon>
        <taxon>Magnoliopsida</taxon>
        <taxon>Liliopsida</taxon>
        <taxon>Asparagales</taxon>
        <taxon>Asparagaceae</taxon>
        <taxon>Asparagoideae</taxon>
        <taxon>Asparagus</taxon>
    </lineage>
</organism>
<evidence type="ECO:0000256" key="4">
    <source>
        <dbReference type="ARBA" id="ARBA00023163"/>
    </source>
</evidence>
<dbReference type="AlphaFoldDB" id="A0A5P1EBK9"/>